<reference evidence="1" key="1">
    <citation type="journal article" date="2018" name="Genome Biol. Evol.">
        <title>Genomics and development of Lentinus tigrinus, a white-rot wood-decaying mushroom with dimorphic fruiting bodies.</title>
        <authorList>
            <person name="Wu B."/>
            <person name="Xu Z."/>
            <person name="Knudson A."/>
            <person name="Carlson A."/>
            <person name="Chen N."/>
            <person name="Kovaka S."/>
            <person name="LaButti K."/>
            <person name="Lipzen A."/>
            <person name="Pennachio C."/>
            <person name="Riley R."/>
            <person name="Schakwitz W."/>
            <person name="Umezawa K."/>
            <person name="Ohm R.A."/>
            <person name="Grigoriev I.V."/>
            <person name="Nagy L.G."/>
            <person name="Gibbons J."/>
            <person name="Hibbett D."/>
        </authorList>
    </citation>
    <scope>NUCLEOTIDE SEQUENCE [LARGE SCALE GENOMIC DNA]</scope>
    <source>
        <strain evidence="1">ALCF2SS1-6</strain>
    </source>
</reference>
<gene>
    <name evidence="1" type="ORF">L227DRAFT_421370</name>
</gene>
<protein>
    <recommendedName>
        <fullName evidence="3">F-box domain-containing protein</fullName>
    </recommendedName>
</protein>
<dbReference type="Proteomes" id="UP000313359">
    <property type="component" value="Unassembled WGS sequence"/>
</dbReference>
<organism evidence="1 2">
    <name type="scientific">Lentinus tigrinus ALCF2SS1-6</name>
    <dbReference type="NCBI Taxonomy" id="1328759"/>
    <lineage>
        <taxon>Eukaryota</taxon>
        <taxon>Fungi</taxon>
        <taxon>Dikarya</taxon>
        <taxon>Basidiomycota</taxon>
        <taxon>Agaricomycotina</taxon>
        <taxon>Agaricomycetes</taxon>
        <taxon>Polyporales</taxon>
        <taxon>Polyporaceae</taxon>
        <taxon>Lentinus</taxon>
    </lineage>
</organism>
<dbReference type="EMBL" id="ML122330">
    <property type="protein sequence ID" value="RPD53069.1"/>
    <property type="molecule type" value="Genomic_DNA"/>
</dbReference>
<dbReference type="AlphaFoldDB" id="A0A5C2RQ69"/>
<keyword evidence="2" id="KW-1185">Reference proteome</keyword>
<name>A0A5C2RQ69_9APHY</name>
<dbReference type="SUPFAM" id="SSF52047">
    <property type="entry name" value="RNI-like"/>
    <property type="match status" value="1"/>
</dbReference>
<accession>A0A5C2RQ69</accession>
<evidence type="ECO:0000313" key="1">
    <source>
        <dbReference type="EMBL" id="RPD53069.1"/>
    </source>
</evidence>
<proteinExistence type="predicted"/>
<dbReference type="OrthoDB" id="2751422at2759"/>
<sequence length="397" mass="45399">MPLSKPHFPAELVDVVIDFLHDDPRTLKTCALVSRSWLISSRYHLFHTYTISDRLKAQNCVIFFKITPDVAPYVRRLEVKRGFDHFIEFSELVNVLHSLPSIRSLAISEISIGKPQPRQNTHEPEPLPGPTFGALEELTVTTCNITTHEFSLLFRLLGLFTEIRRVELVQRATARIWLMYTALRSIIPAHHISIVHLLAWNIPPPVIANLVSRTRTADVLQTLDFRDHMLKWADVDELGAMFADIGPRRTLRRVVFGPLYGLVDASEEREAGKPVRWSALQLSRCDSLEEFNLRTNVILKTHADLFATLPATVKTVKFTLEWTDRERAALDDQCEWATFDEALSAQRFRGFKLALEPMKSQDPLYRGKWTRFAANARESLPLLVSQDRLVIADLSRG</sequence>
<evidence type="ECO:0008006" key="3">
    <source>
        <dbReference type="Google" id="ProtNLM"/>
    </source>
</evidence>
<evidence type="ECO:0000313" key="2">
    <source>
        <dbReference type="Proteomes" id="UP000313359"/>
    </source>
</evidence>